<organism evidence="4 5">
    <name type="scientific">Mariprofundus ferrooxydans PV-1</name>
    <dbReference type="NCBI Taxonomy" id="314345"/>
    <lineage>
        <taxon>Bacteria</taxon>
        <taxon>Pseudomonadati</taxon>
        <taxon>Pseudomonadota</taxon>
        <taxon>Candidatius Mariprofundia</taxon>
        <taxon>Mariprofundales</taxon>
        <taxon>Mariprofundaceae</taxon>
        <taxon>Mariprofundus</taxon>
    </lineage>
</organism>
<evidence type="ECO:0000313" key="5">
    <source>
        <dbReference type="Proteomes" id="UP000005297"/>
    </source>
</evidence>
<proteinExistence type="predicted"/>
<feature type="domain" description="CBS" evidence="3">
    <location>
        <begin position="12"/>
        <end position="69"/>
    </location>
</feature>
<name>Q0F0H0_9PROT</name>
<dbReference type="OrthoDB" id="9790355at2"/>
<dbReference type="CDD" id="cd04586">
    <property type="entry name" value="CBS_pair_BON_assoc"/>
    <property type="match status" value="1"/>
</dbReference>
<evidence type="ECO:0000256" key="1">
    <source>
        <dbReference type="ARBA" id="ARBA00023122"/>
    </source>
</evidence>
<dbReference type="HOGENOM" id="CLU_040681_9_0_0"/>
<dbReference type="Proteomes" id="UP000005297">
    <property type="component" value="Unassembled WGS sequence"/>
</dbReference>
<dbReference type="STRING" id="314344.AL013_10950"/>
<sequence>MSYTKVFARDIMNAEPPFCKPDATIREVARRFSEEDITGLLVVDEDKRLLGVVTETDLIDQQKNLHVPTAVALFDMVIPMGEAKFESELARLQAVTAGELASDGVRTVGPDTELSEIASIMGDNSVHHLPVLDGDVVIGLIGKHDVIKALVANR</sequence>
<evidence type="ECO:0000259" key="3">
    <source>
        <dbReference type="PROSITE" id="PS51371"/>
    </source>
</evidence>
<dbReference type="InParanoid" id="Q0F0H0"/>
<dbReference type="InterPro" id="IPR046342">
    <property type="entry name" value="CBS_dom_sf"/>
</dbReference>
<dbReference type="PANTHER" id="PTHR43080:SF2">
    <property type="entry name" value="CBS DOMAIN-CONTAINING PROTEIN"/>
    <property type="match status" value="1"/>
</dbReference>
<dbReference type="PROSITE" id="PS51371">
    <property type="entry name" value="CBS"/>
    <property type="match status" value="2"/>
</dbReference>
<evidence type="ECO:0000313" key="4">
    <source>
        <dbReference type="EMBL" id="EAU55058.1"/>
    </source>
</evidence>
<protein>
    <submittedName>
        <fullName evidence="4">CBS domain containing membrane protein</fullName>
    </submittedName>
</protein>
<keyword evidence="5" id="KW-1185">Reference proteome</keyword>
<dbReference type="Pfam" id="PF00571">
    <property type="entry name" value="CBS"/>
    <property type="match status" value="2"/>
</dbReference>
<dbReference type="InterPro" id="IPR051257">
    <property type="entry name" value="Diverse_CBS-Domain"/>
</dbReference>
<feature type="domain" description="CBS" evidence="3">
    <location>
        <begin position="101"/>
        <end position="154"/>
    </location>
</feature>
<dbReference type="RefSeq" id="WP_009851679.1">
    <property type="nucleotide sequence ID" value="NZ_DS022295.1"/>
</dbReference>
<dbReference type="SMART" id="SM00116">
    <property type="entry name" value="CBS"/>
    <property type="match status" value="2"/>
</dbReference>
<keyword evidence="1 2" id="KW-0129">CBS domain</keyword>
<reference evidence="4 5" key="1">
    <citation type="submission" date="2006-09" db="EMBL/GenBank/DDBJ databases">
        <authorList>
            <person name="Emerson D."/>
            <person name="Ferriera S."/>
            <person name="Johnson J."/>
            <person name="Kravitz S."/>
            <person name="Halpern A."/>
            <person name="Remington K."/>
            <person name="Beeson K."/>
            <person name="Tran B."/>
            <person name="Rogers Y.-H."/>
            <person name="Friedman R."/>
            <person name="Venter J.C."/>
        </authorList>
    </citation>
    <scope>NUCLEOTIDE SEQUENCE [LARGE SCALE GENOMIC DNA]</scope>
    <source>
        <strain evidence="4 5">PV-1</strain>
    </source>
</reference>
<accession>Q0F0H0</accession>
<dbReference type="InterPro" id="IPR000644">
    <property type="entry name" value="CBS_dom"/>
</dbReference>
<dbReference type="Gene3D" id="3.10.580.10">
    <property type="entry name" value="CBS-domain"/>
    <property type="match status" value="1"/>
</dbReference>
<comment type="caution">
    <text evidence="4">The sequence shown here is derived from an EMBL/GenBank/DDBJ whole genome shotgun (WGS) entry which is preliminary data.</text>
</comment>
<gene>
    <name evidence="4" type="ORF">SPV1_06934</name>
</gene>
<dbReference type="SUPFAM" id="SSF54631">
    <property type="entry name" value="CBS-domain pair"/>
    <property type="match status" value="1"/>
</dbReference>
<evidence type="ECO:0000256" key="2">
    <source>
        <dbReference type="PROSITE-ProRule" id="PRU00703"/>
    </source>
</evidence>
<dbReference type="AlphaFoldDB" id="Q0F0H0"/>
<dbReference type="PANTHER" id="PTHR43080">
    <property type="entry name" value="CBS DOMAIN-CONTAINING PROTEIN CBSX3, MITOCHONDRIAL"/>
    <property type="match status" value="1"/>
</dbReference>
<dbReference type="EMBL" id="AATS01000004">
    <property type="protein sequence ID" value="EAU55058.1"/>
    <property type="molecule type" value="Genomic_DNA"/>
</dbReference>
<dbReference type="eggNOG" id="COG3448">
    <property type="taxonomic scope" value="Bacteria"/>
</dbReference>